<gene>
    <name evidence="5" type="primary">rimI</name>
    <name evidence="8" type="ORF">SAMN04488038_10119</name>
</gene>
<evidence type="ECO:0000256" key="6">
    <source>
        <dbReference type="RuleBase" id="RU363094"/>
    </source>
</evidence>
<dbReference type="EC" id="2.3.1.266" evidence="5 6"/>
<comment type="caution">
    <text evidence="5">Lacks conserved residue(s) required for the propagation of feature annotation.</text>
</comment>
<sequence length="154" mass="17138">MSAQPQALWQLWPMQPQHLDQVMPIEDASYTHPWTRGIFEDCLRVGYSAWVVCDAQGQVLAYALMTMAAGEAHVLNICVAPGQRRHGLAAFLLRHLIMIARAASVTLMLLEVRVSNLGAQQLYAGFGFNQIGRRRGYYPATDGREDALVLALEL</sequence>
<comment type="subcellular location">
    <subcellularLocation>
        <location evidence="5 6">Cytoplasm</location>
    </subcellularLocation>
</comment>
<dbReference type="AlphaFoldDB" id="A0A1H8ZEW0"/>
<protein>
    <recommendedName>
        <fullName evidence="5 6">[Ribosomal protein bS18]-alanine N-acetyltransferase</fullName>
        <ecNumber evidence="5 6">2.3.1.266</ecNumber>
    </recommendedName>
</protein>
<dbReference type="InterPro" id="IPR050680">
    <property type="entry name" value="YpeA/RimI_acetyltransf"/>
</dbReference>
<comment type="function">
    <text evidence="5 6">Acetylates the N-terminal alanine of ribosomal protein bS18.</text>
</comment>
<dbReference type="GO" id="GO:0008999">
    <property type="term" value="F:protein-N-terminal-alanine acetyltransferase activity"/>
    <property type="evidence" value="ECO:0007669"/>
    <property type="project" value="UniProtKB-UniRule"/>
</dbReference>
<evidence type="ECO:0000259" key="7">
    <source>
        <dbReference type="PROSITE" id="PS51186"/>
    </source>
</evidence>
<reference evidence="8 9" key="1">
    <citation type="submission" date="2016-10" db="EMBL/GenBank/DDBJ databases">
        <authorList>
            <person name="de Groot N.N."/>
        </authorList>
    </citation>
    <scope>NUCLEOTIDE SEQUENCE [LARGE SCALE GENOMIC DNA]</scope>
    <source>
        <strain evidence="8 9">DSM 25927</strain>
    </source>
</reference>
<dbReference type="Pfam" id="PF00583">
    <property type="entry name" value="Acetyltransf_1"/>
    <property type="match status" value="1"/>
</dbReference>
<organism evidence="8 9">
    <name type="scientific">Solimonas aquatica</name>
    <dbReference type="NCBI Taxonomy" id="489703"/>
    <lineage>
        <taxon>Bacteria</taxon>
        <taxon>Pseudomonadati</taxon>
        <taxon>Pseudomonadota</taxon>
        <taxon>Gammaproteobacteria</taxon>
        <taxon>Nevskiales</taxon>
        <taxon>Nevskiaceae</taxon>
        <taxon>Solimonas</taxon>
    </lineage>
</organism>
<dbReference type="InterPro" id="IPR006464">
    <property type="entry name" value="AcTrfase_RimI/Ard1"/>
</dbReference>
<dbReference type="STRING" id="489703.SAMN04488038_10119"/>
<feature type="domain" description="N-acetyltransferase" evidence="7">
    <location>
        <begin position="9"/>
        <end position="154"/>
    </location>
</feature>
<dbReference type="NCBIfam" id="TIGR01575">
    <property type="entry name" value="rimI"/>
    <property type="match status" value="1"/>
</dbReference>
<dbReference type="PANTHER" id="PTHR43420">
    <property type="entry name" value="ACETYLTRANSFERASE"/>
    <property type="match status" value="1"/>
</dbReference>
<dbReference type="OrthoDB" id="9796919at2"/>
<comment type="similarity">
    <text evidence="1 5 6">Belongs to the acetyltransferase family. RimI subfamily.</text>
</comment>
<dbReference type="InterPro" id="IPR043690">
    <property type="entry name" value="RimI"/>
</dbReference>
<accession>A0A1H8ZEW0</accession>
<dbReference type="GO" id="GO:0005737">
    <property type="term" value="C:cytoplasm"/>
    <property type="evidence" value="ECO:0007669"/>
    <property type="project" value="UniProtKB-SubCell"/>
</dbReference>
<dbReference type="InterPro" id="IPR000182">
    <property type="entry name" value="GNAT_dom"/>
</dbReference>
<keyword evidence="3 5" id="KW-0808">Transferase</keyword>
<keyword evidence="9" id="KW-1185">Reference proteome</keyword>
<evidence type="ECO:0000256" key="3">
    <source>
        <dbReference type="ARBA" id="ARBA00022679"/>
    </source>
</evidence>
<dbReference type="EMBL" id="FOFS01000001">
    <property type="protein sequence ID" value="SEP62913.1"/>
    <property type="molecule type" value="Genomic_DNA"/>
</dbReference>
<comment type="catalytic activity">
    <reaction evidence="5 6">
        <text>N-terminal L-alanyl-[ribosomal protein bS18] + acetyl-CoA = N-terminal N(alpha)-acetyl-L-alanyl-[ribosomal protein bS18] + CoA + H(+)</text>
        <dbReference type="Rhea" id="RHEA:43756"/>
        <dbReference type="Rhea" id="RHEA-COMP:10676"/>
        <dbReference type="Rhea" id="RHEA-COMP:10677"/>
        <dbReference type="ChEBI" id="CHEBI:15378"/>
        <dbReference type="ChEBI" id="CHEBI:57287"/>
        <dbReference type="ChEBI" id="CHEBI:57288"/>
        <dbReference type="ChEBI" id="CHEBI:64718"/>
        <dbReference type="ChEBI" id="CHEBI:83683"/>
        <dbReference type="EC" id="2.3.1.266"/>
    </reaction>
</comment>
<dbReference type="CDD" id="cd04301">
    <property type="entry name" value="NAT_SF"/>
    <property type="match status" value="1"/>
</dbReference>
<keyword evidence="4 5" id="KW-0012">Acyltransferase</keyword>
<name>A0A1H8ZEW0_9GAMM</name>
<feature type="active site" description="Proton donor" evidence="5">
    <location>
        <position position="123"/>
    </location>
</feature>
<dbReference type="InterPro" id="IPR016181">
    <property type="entry name" value="Acyl_CoA_acyltransferase"/>
</dbReference>
<evidence type="ECO:0000313" key="9">
    <source>
        <dbReference type="Proteomes" id="UP000199233"/>
    </source>
</evidence>
<dbReference type="HAMAP" id="MF_02210">
    <property type="entry name" value="RimI"/>
    <property type="match status" value="1"/>
</dbReference>
<evidence type="ECO:0000256" key="5">
    <source>
        <dbReference type="HAMAP-Rule" id="MF_02210"/>
    </source>
</evidence>
<dbReference type="Proteomes" id="UP000199233">
    <property type="component" value="Unassembled WGS sequence"/>
</dbReference>
<dbReference type="SUPFAM" id="SSF55729">
    <property type="entry name" value="Acyl-CoA N-acyltransferases (Nat)"/>
    <property type="match status" value="1"/>
</dbReference>
<dbReference type="Gene3D" id="3.40.630.30">
    <property type="match status" value="1"/>
</dbReference>
<evidence type="ECO:0000313" key="8">
    <source>
        <dbReference type="EMBL" id="SEP62913.1"/>
    </source>
</evidence>
<keyword evidence="2 5" id="KW-0963">Cytoplasm</keyword>
<proteinExistence type="inferred from homology"/>
<evidence type="ECO:0000256" key="1">
    <source>
        <dbReference type="ARBA" id="ARBA00005395"/>
    </source>
</evidence>
<dbReference type="RefSeq" id="WP_093280508.1">
    <property type="nucleotide sequence ID" value="NZ_FOFS01000001.1"/>
</dbReference>
<feature type="active site" description="Proton acceptor" evidence="5">
    <location>
        <position position="111"/>
    </location>
</feature>
<evidence type="ECO:0000256" key="2">
    <source>
        <dbReference type="ARBA" id="ARBA00022490"/>
    </source>
</evidence>
<feature type="binding site" evidence="5">
    <location>
        <position position="116"/>
    </location>
    <ligand>
        <name>acetyl-CoA</name>
        <dbReference type="ChEBI" id="CHEBI:57288"/>
    </ligand>
</feature>
<dbReference type="PANTHER" id="PTHR43420:SF51">
    <property type="entry name" value="PEPTIDYL-LYSINE N-ACETYLTRANSFERASE YIAC"/>
    <property type="match status" value="1"/>
</dbReference>
<dbReference type="PROSITE" id="PS51186">
    <property type="entry name" value="GNAT"/>
    <property type="match status" value="1"/>
</dbReference>
<evidence type="ECO:0000256" key="4">
    <source>
        <dbReference type="ARBA" id="ARBA00023315"/>
    </source>
</evidence>